<evidence type="ECO:0000256" key="6">
    <source>
        <dbReference type="ARBA" id="ARBA00023157"/>
    </source>
</evidence>
<dbReference type="AlphaFoldDB" id="A0A4U5TXE7"/>
<dbReference type="Gene3D" id="2.60.40.10">
    <property type="entry name" value="Immunoglobulins"/>
    <property type="match status" value="1"/>
</dbReference>
<keyword evidence="3 11" id="KW-0732">Signal</keyword>
<feature type="chain" id="PRO_5020214531" evidence="11">
    <location>
        <begin position="19"/>
        <end position="204"/>
    </location>
</feature>
<evidence type="ECO:0000256" key="11">
    <source>
        <dbReference type="SAM" id="SignalP"/>
    </source>
</evidence>
<reference evidence="12 13" key="1">
    <citation type="submission" date="2019-01" db="EMBL/GenBank/DDBJ databases">
        <title>Genome Assembly of Collichthys lucidus.</title>
        <authorList>
            <person name="Cai M."/>
            <person name="Xiao S."/>
        </authorList>
    </citation>
    <scope>NUCLEOTIDE SEQUENCE [LARGE SCALE GENOMIC DNA]</scope>
    <source>
        <strain evidence="12">JT15FE1705JMU</strain>
        <tissue evidence="12">Muscle</tissue>
    </source>
</reference>
<evidence type="ECO:0000256" key="7">
    <source>
        <dbReference type="ARBA" id="ARBA00023180"/>
    </source>
</evidence>
<dbReference type="PANTHER" id="PTHR11494">
    <property type="entry name" value="CYTOTOXIC T-LYMPHOCYTE PROTEIN"/>
    <property type="match status" value="1"/>
</dbReference>
<dbReference type="InterPro" id="IPR040216">
    <property type="entry name" value="CTLA4/CD28"/>
</dbReference>
<evidence type="ECO:0000256" key="9">
    <source>
        <dbReference type="SAM" id="MobiDB-lite"/>
    </source>
</evidence>
<protein>
    <submittedName>
        <fullName evidence="12">T-cell-specific surface glycoprotein CD28</fullName>
    </submittedName>
</protein>
<name>A0A4U5TXE7_COLLU</name>
<keyword evidence="13" id="KW-1185">Reference proteome</keyword>
<dbReference type="SUPFAM" id="SSF48726">
    <property type="entry name" value="Immunoglobulin"/>
    <property type="match status" value="1"/>
</dbReference>
<evidence type="ECO:0000256" key="4">
    <source>
        <dbReference type="ARBA" id="ARBA00022989"/>
    </source>
</evidence>
<dbReference type="Proteomes" id="UP000298787">
    <property type="component" value="Chromosome 1"/>
</dbReference>
<accession>A0A4U5TXE7</accession>
<keyword evidence="4 10" id="KW-1133">Transmembrane helix</keyword>
<dbReference type="GO" id="GO:0042129">
    <property type="term" value="P:regulation of T cell proliferation"/>
    <property type="evidence" value="ECO:0007669"/>
    <property type="project" value="InterPro"/>
</dbReference>
<feature type="transmembrane region" description="Helical" evidence="10">
    <location>
        <begin position="145"/>
        <end position="168"/>
    </location>
</feature>
<dbReference type="InterPro" id="IPR013783">
    <property type="entry name" value="Ig-like_fold"/>
</dbReference>
<evidence type="ECO:0000256" key="5">
    <source>
        <dbReference type="ARBA" id="ARBA00023136"/>
    </source>
</evidence>
<proteinExistence type="predicted"/>
<evidence type="ECO:0000256" key="10">
    <source>
        <dbReference type="SAM" id="Phobius"/>
    </source>
</evidence>
<keyword evidence="6" id="KW-1015">Disulfide bond</keyword>
<comment type="subcellular location">
    <subcellularLocation>
        <location evidence="1">Membrane</location>
        <topology evidence="1">Single-pass type I membrane protein</topology>
    </subcellularLocation>
</comment>
<keyword evidence="8" id="KW-0393">Immunoglobulin domain</keyword>
<organism evidence="12 13">
    <name type="scientific">Collichthys lucidus</name>
    <name type="common">Big head croaker</name>
    <name type="synonym">Sciaena lucida</name>
    <dbReference type="NCBI Taxonomy" id="240159"/>
    <lineage>
        <taxon>Eukaryota</taxon>
        <taxon>Metazoa</taxon>
        <taxon>Chordata</taxon>
        <taxon>Craniata</taxon>
        <taxon>Vertebrata</taxon>
        <taxon>Euteleostomi</taxon>
        <taxon>Actinopterygii</taxon>
        <taxon>Neopterygii</taxon>
        <taxon>Teleostei</taxon>
        <taxon>Neoteleostei</taxon>
        <taxon>Acanthomorphata</taxon>
        <taxon>Eupercaria</taxon>
        <taxon>Sciaenidae</taxon>
        <taxon>Collichthys</taxon>
    </lineage>
</organism>
<keyword evidence="2 10" id="KW-0812">Transmembrane</keyword>
<dbReference type="EMBL" id="CM014078">
    <property type="protein sequence ID" value="TKS66336.1"/>
    <property type="molecule type" value="Genomic_DNA"/>
</dbReference>
<feature type="signal peptide" evidence="11">
    <location>
        <begin position="1"/>
        <end position="18"/>
    </location>
</feature>
<evidence type="ECO:0000256" key="1">
    <source>
        <dbReference type="ARBA" id="ARBA00004479"/>
    </source>
</evidence>
<dbReference type="GO" id="GO:0050852">
    <property type="term" value="P:T cell receptor signaling pathway"/>
    <property type="evidence" value="ECO:0007669"/>
    <property type="project" value="TreeGrafter"/>
</dbReference>
<dbReference type="InterPro" id="IPR036179">
    <property type="entry name" value="Ig-like_dom_sf"/>
</dbReference>
<dbReference type="PANTHER" id="PTHR11494:SF9">
    <property type="entry name" value="SI:DKEY-1H24.6"/>
    <property type="match status" value="1"/>
</dbReference>
<keyword evidence="7" id="KW-0325">Glycoprotein</keyword>
<gene>
    <name evidence="12" type="ORF">D9C73_000392</name>
</gene>
<evidence type="ECO:0000313" key="13">
    <source>
        <dbReference type="Proteomes" id="UP000298787"/>
    </source>
</evidence>
<dbReference type="GO" id="GO:0009897">
    <property type="term" value="C:external side of plasma membrane"/>
    <property type="evidence" value="ECO:0007669"/>
    <property type="project" value="TreeGrafter"/>
</dbReference>
<evidence type="ECO:0000313" key="12">
    <source>
        <dbReference type="EMBL" id="TKS66336.1"/>
    </source>
</evidence>
<evidence type="ECO:0000256" key="2">
    <source>
        <dbReference type="ARBA" id="ARBA00022692"/>
    </source>
</evidence>
<keyword evidence="5 10" id="KW-0472">Membrane</keyword>
<evidence type="ECO:0000256" key="8">
    <source>
        <dbReference type="ARBA" id="ARBA00023319"/>
    </source>
</evidence>
<evidence type="ECO:0000256" key="3">
    <source>
        <dbReference type="ARBA" id="ARBA00022729"/>
    </source>
</evidence>
<sequence>MSACWVFVFLVGCRLSHATPSPTSECSDQLRKVCVPVGGNVTVPCPVSDNSESSFNLFHADERIYNHTCSHCHAGVELHTENKSASFKLIGVNSSSFGIYRCEGTVMYPPPLIKRNKRTLVLIEGQQCNKVCRTTKVEPNCGYHWIWILTLVSTYSITITIVAISIWIKLRRTDSQSDYMNTKPKPPRDRKKKRGVQNPIPRHF</sequence>
<feature type="region of interest" description="Disordered" evidence="9">
    <location>
        <begin position="177"/>
        <end position="204"/>
    </location>
</feature>